<feature type="transmembrane region" description="Helical" evidence="8">
    <location>
        <begin position="288"/>
        <end position="306"/>
    </location>
</feature>
<dbReference type="GO" id="GO:0019915">
    <property type="term" value="P:lipid storage"/>
    <property type="evidence" value="ECO:0007669"/>
    <property type="project" value="InterPro"/>
</dbReference>
<gene>
    <name evidence="9" type="primary">EOG090X07YX</name>
</gene>
<feature type="transmembrane region" description="Helical" evidence="8">
    <location>
        <begin position="101"/>
        <end position="120"/>
    </location>
</feature>
<evidence type="ECO:0000256" key="5">
    <source>
        <dbReference type="ARBA" id="ARBA00022989"/>
    </source>
</evidence>
<dbReference type="AlphaFoldDB" id="A0A4Y7M2M5"/>
<dbReference type="GO" id="GO:0034389">
    <property type="term" value="P:lipid droplet organization"/>
    <property type="evidence" value="ECO:0007669"/>
    <property type="project" value="InterPro"/>
</dbReference>
<feature type="transmembrane region" description="Helical" evidence="8">
    <location>
        <begin position="178"/>
        <end position="200"/>
    </location>
</feature>
<dbReference type="GO" id="GO:0005789">
    <property type="term" value="C:endoplasmic reticulum membrane"/>
    <property type="evidence" value="ECO:0007669"/>
    <property type="project" value="UniProtKB-SubCell"/>
</dbReference>
<dbReference type="Pfam" id="PF10261">
    <property type="entry name" value="FIT"/>
    <property type="match status" value="1"/>
</dbReference>
<protein>
    <submittedName>
        <fullName evidence="9">EOG090X07YX</fullName>
    </submittedName>
</protein>
<comment type="subcellular location">
    <subcellularLocation>
        <location evidence="1">Endoplasmic reticulum membrane</location>
        <topology evidence="1">Multi-pass membrane protein</topology>
    </subcellularLocation>
</comment>
<dbReference type="EMBL" id="LR006199">
    <property type="protein sequence ID" value="SVE75818.1"/>
    <property type="molecule type" value="mRNA"/>
</dbReference>
<keyword evidence="2 8" id="KW-0812">Transmembrane</keyword>
<dbReference type="PANTHER" id="PTHR23129">
    <property type="entry name" value="ACYL-COENZYME A DIPHOSPHATASE FITM2"/>
    <property type="match status" value="1"/>
</dbReference>
<reference evidence="9" key="1">
    <citation type="submission" date="2018-08" db="EMBL/GenBank/DDBJ databases">
        <authorList>
            <person name="Cornetti L."/>
        </authorList>
    </citation>
    <scope>NUCLEOTIDE SEQUENCE</scope>
    <source>
        <strain evidence="9">PT-GA-1</strain>
    </source>
</reference>
<dbReference type="PANTHER" id="PTHR23129:SF0">
    <property type="entry name" value="ACYL-COENZYME A DIPHOSPHATASE FITM2"/>
    <property type="match status" value="1"/>
</dbReference>
<dbReference type="GO" id="GO:0008654">
    <property type="term" value="P:phospholipid biosynthetic process"/>
    <property type="evidence" value="ECO:0007669"/>
    <property type="project" value="TreeGrafter"/>
</dbReference>
<keyword evidence="5 8" id="KW-1133">Transmembrane helix</keyword>
<evidence type="ECO:0000313" key="9">
    <source>
        <dbReference type="EMBL" id="SVE75818.1"/>
    </source>
</evidence>
<feature type="transmembrane region" description="Helical" evidence="8">
    <location>
        <begin position="132"/>
        <end position="152"/>
    </location>
</feature>
<evidence type="ECO:0000256" key="6">
    <source>
        <dbReference type="ARBA" id="ARBA00023098"/>
    </source>
</evidence>
<evidence type="ECO:0000256" key="1">
    <source>
        <dbReference type="ARBA" id="ARBA00004477"/>
    </source>
</evidence>
<organism evidence="9">
    <name type="scientific">Daphnia hispanica</name>
    <dbReference type="NCBI Taxonomy" id="575233"/>
    <lineage>
        <taxon>Eukaryota</taxon>
        <taxon>Metazoa</taxon>
        <taxon>Ecdysozoa</taxon>
        <taxon>Arthropoda</taxon>
        <taxon>Crustacea</taxon>
        <taxon>Branchiopoda</taxon>
        <taxon>Diplostraca</taxon>
        <taxon>Cladocera</taxon>
        <taxon>Anomopoda</taxon>
        <taxon>Daphniidae</taxon>
        <taxon>Daphnia</taxon>
    </lineage>
</organism>
<evidence type="ECO:0000256" key="3">
    <source>
        <dbReference type="ARBA" id="ARBA00022801"/>
    </source>
</evidence>
<proteinExistence type="evidence at transcript level"/>
<evidence type="ECO:0000256" key="8">
    <source>
        <dbReference type="SAM" id="Phobius"/>
    </source>
</evidence>
<keyword evidence="3" id="KW-0378">Hydrolase</keyword>
<dbReference type="HAMAP" id="MF_03230">
    <property type="entry name" value="FITM2"/>
    <property type="match status" value="1"/>
</dbReference>
<dbReference type="InterPro" id="IPR019388">
    <property type="entry name" value="FIT"/>
</dbReference>
<keyword evidence="4" id="KW-0256">Endoplasmic reticulum</keyword>
<evidence type="ECO:0000256" key="7">
    <source>
        <dbReference type="ARBA" id="ARBA00023136"/>
    </source>
</evidence>
<feature type="transmembrane region" description="Helical" evidence="8">
    <location>
        <begin position="258"/>
        <end position="282"/>
    </location>
</feature>
<accession>A0A4Y7M2M5</accession>
<name>A0A4Y7M2M5_9CRUS</name>
<feature type="transmembrane region" description="Helical" evidence="8">
    <location>
        <begin position="62"/>
        <end position="81"/>
    </location>
</feature>
<keyword evidence="7 8" id="KW-0472">Membrane</keyword>
<evidence type="ECO:0000256" key="2">
    <source>
        <dbReference type="ARBA" id="ARBA00022692"/>
    </source>
</evidence>
<keyword evidence="6" id="KW-0443">Lipid metabolism</keyword>
<evidence type="ECO:0000256" key="4">
    <source>
        <dbReference type="ARBA" id="ARBA00022824"/>
    </source>
</evidence>
<dbReference type="GO" id="GO:0010945">
    <property type="term" value="F:coenzyme A diphosphatase activity"/>
    <property type="evidence" value="ECO:0007669"/>
    <property type="project" value="InterPro"/>
</dbReference>
<dbReference type="InterPro" id="IPR046401">
    <property type="entry name" value="FITM1/2"/>
</dbReference>
<sequence length="436" mass="49804">MNTKKMVKNTSALNFRPPLESKTSERKGTKPLPEPTPIQQVLLLMVVHLCRKILFVDPNIKVGIYIILVFFGSILGDVLPIPNSYFSRKDNIFNVYFVKFSWGWTMICVGSFLYLTSSVYSCGDKIKIRKHMLRLLFATFMWFFWTKMFVTIEESYGYCSKPIVKSSNSRKECLSKGLSWNSFSLSGHTFILIYCVLIIMEEAKALVSWEAIKDHLRNEDHNRSNEESASATPLVCLSAEQLLFVRDKYEKFTPYIRLSFIAMTMLAVLWDVMLMATIIYFHSTPEKFVASVIAVLLWFFSYRFLFNRRLLGVPLPGEGTFRYMNPAQPLQTLYSRRTSLITKPEKTSSFMGMPLSPPKADAPVEMGTDLMEEPNYTRGAASIVVGASLLDTEEVYTGLRAQDLQEAKDQLVVETADMLHIPLFTAEALLRDNGKM</sequence>